<comment type="caution">
    <text evidence="1">The sequence shown here is derived from an EMBL/GenBank/DDBJ whole genome shotgun (WGS) entry which is preliminary data.</text>
</comment>
<dbReference type="EMBL" id="JBBWWR010000008">
    <property type="protein sequence ID" value="KAK8962580.1"/>
    <property type="molecule type" value="Genomic_DNA"/>
</dbReference>
<gene>
    <name evidence="1" type="ORF">KSP40_PGU022373</name>
</gene>
<sequence length="56" mass="6295">MDAFSITTQIIVIGRENTLNESTNYYGLCHNKIANSGRGEGRALEDLIPSCYDYYC</sequence>
<evidence type="ECO:0000313" key="2">
    <source>
        <dbReference type="Proteomes" id="UP001412067"/>
    </source>
</evidence>
<reference evidence="1 2" key="1">
    <citation type="journal article" date="2022" name="Nat. Plants">
        <title>Genomes of leafy and leafless Platanthera orchids illuminate the evolution of mycoheterotrophy.</title>
        <authorList>
            <person name="Li M.H."/>
            <person name="Liu K.W."/>
            <person name="Li Z."/>
            <person name="Lu H.C."/>
            <person name="Ye Q.L."/>
            <person name="Zhang D."/>
            <person name="Wang J.Y."/>
            <person name="Li Y.F."/>
            <person name="Zhong Z.M."/>
            <person name="Liu X."/>
            <person name="Yu X."/>
            <person name="Liu D.K."/>
            <person name="Tu X.D."/>
            <person name="Liu B."/>
            <person name="Hao Y."/>
            <person name="Liao X.Y."/>
            <person name="Jiang Y.T."/>
            <person name="Sun W.H."/>
            <person name="Chen J."/>
            <person name="Chen Y.Q."/>
            <person name="Ai Y."/>
            <person name="Zhai J.W."/>
            <person name="Wu S.S."/>
            <person name="Zhou Z."/>
            <person name="Hsiao Y.Y."/>
            <person name="Wu W.L."/>
            <person name="Chen Y.Y."/>
            <person name="Lin Y.F."/>
            <person name="Hsu J.L."/>
            <person name="Li C.Y."/>
            <person name="Wang Z.W."/>
            <person name="Zhao X."/>
            <person name="Zhong W.Y."/>
            <person name="Ma X.K."/>
            <person name="Ma L."/>
            <person name="Huang J."/>
            <person name="Chen G.Z."/>
            <person name="Huang M.Z."/>
            <person name="Huang L."/>
            <person name="Peng D.H."/>
            <person name="Luo Y.B."/>
            <person name="Zou S.Q."/>
            <person name="Chen S.P."/>
            <person name="Lan S."/>
            <person name="Tsai W.C."/>
            <person name="Van de Peer Y."/>
            <person name="Liu Z.J."/>
        </authorList>
    </citation>
    <scope>NUCLEOTIDE SEQUENCE [LARGE SCALE GENOMIC DNA]</scope>
    <source>
        <strain evidence="1">Lor288</strain>
    </source>
</reference>
<proteinExistence type="predicted"/>
<accession>A0ABR2MF55</accession>
<organism evidence="1 2">
    <name type="scientific">Platanthera guangdongensis</name>
    <dbReference type="NCBI Taxonomy" id="2320717"/>
    <lineage>
        <taxon>Eukaryota</taxon>
        <taxon>Viridiplantae</taxon>
        <taxon>Streptophyta</taxon>
        <taxon>Embryophyta</taxon>
        <taxon>Tracheophyta</taxon>
        <taxon>Spermatophyta</taxon>
        <taxon>Magnoliopsida</taxon>
        <taxon>Liliopsida</taxon>
        <taxon>Asparagales</taxon>
        <taxon>Orchidaceae</taxon>
        <taxon>Orchidoideae</taxon>
        <taxon>Orchideae</taxon>
        <taxon>Orchidinae</taxon>
        <taxon>Platanthera</taxon>
    </lineage>
</organism>
<dbReference type="Proteomes" id="UP001412067">
    <property type="component" value="Unassembled WGS sequence"/>
</dbReference>
<name>A0ABR2MF55_9ASPA</name>
<evidence type="ECO:0000313" key="1">
    <source>
        <dbReference type="EMBL" id="KAK8962580.1"/>
    </source>
</evidence>
<keyword evidence="2" id="KW-1185">Reference proteome</keyword>
<protein>
    <submittedName>
        <fullName evidence="1">Uncharacterized protein</fullName>
    </submittedName>
</protein>